<comment type="subcellular location">
    <subcellularLocation>
        <location evidence="1">Virion</location>
    </subcellularLocation>
</comment>
<protein>
    <submittedName>
        <fullName evidence="3">Phage major capsid protein</fullName>
    </submittedName>
</protein>
<dbReference type="Proteomes" id="UP000228948">
    <property type="component" value="Chromosome"/>
</dbReference>
<reference evidence="3 4" key="1">
    <citation type="submission" date="2017-11" db="EMBL/GenBank/DDBJ databases">
        <title>Revised Sequence and Annotation of the Rhodobaca barguzinensis strain alga05 Genome.</title>
        <authorList>
            <person name="Kopejtka K."/>
            <person name="Tomasch J.M."/>
            <person name="Bunk B."/>
            <person name="Koblizek M."/>
        </authorList>
    </citation>
    <scope>NUCLEOTIDE SEQUENCE [LARGE SCALE GENOMIC DNA]</scope>
    <source>
        <strain evidence="4">alga05</strain>
    </source>
</reference>
<evidence type="ECO:0000256" key="1">
    <source>
        <dbReference type="ARBA" id="ARBA00004328"/>
    </source>
</evidence>
<feature type="domain" description="Phage capsid-like C-terminal" evidence="2">
    <location>
        <begin position="82"/>
        <end position="373"/>
    </location>
</feature>
<name>A0A2K8KBX0_9RHOB</name>
<dbReference type="EMBL" id="CP024899">
    <property type="protein sequence ID" value="ATX66941.1"/>
    <property type="molecule type" value="Genomic_DNA"/>
</dbReference>
<evidence type="ECO:0000259" key="2">
    <source>
        <dbReference type="Pfam" id="PF05065"/>
    </source>
</evidence>
<dbReference type="InterPro" id="IPR024455">
    <property type="entry name" value="Phage_capsid"/>
</dbReference>
<dbReference type="RefSeq" id="WP_084634979.1">
    <property type="nucleotide sequence ID" value="NZ_CP024899.1"/>
</dbReference>
<gene>
    <name evidence="3" type="ORF">BG454_14855</name>
</gene>
<dbReference type="OrthoDB" id="9786516at2"/>
<keyword evidence="4" id="KW-1185">Reference proteome</keyword>
<dbReference type="SUPFAM" id="SSF56563">
    <property type="entry name" value="Major capsid protein gp5"/>
    <property type="match status" value="1"/>
</dbReference>
<dbReference type="STRING" id="441209.GCA_001870665_02753"/>
<organism evidence="3 4">
    <name type="scientific">Roseinatronobacter bogoriensis subsp. barguzinensis</name>
    <dbReference type="NCBI Taxonomy" id="441209"/>
    <lineage>
        <taxon>Bacteria</taxon>
        <taxon>Pseudomonadati</taxon>
        <taxon>Pseudomonadota</taxon>
        <taxon>Alphaproteobacteria</taxon>
        <taxon>Rhodobacterales</taxon>
        <taxon>Paracoccaceae</taxon>
        <taxon>Roseinatronobacter</taxon>
    </lineage>
</organism>
<sequence>MADVTKMIEETTNAIDAFTKSQTARVDELDRRLSQTETVMARTRKGFSGDAGGVEHKALKSWLRTGKDLDTKTLSVTNDGQGVTVREDWRDQIFKLVREFSPMRQVANVLATQSNEIEVLVDRDEPASDWVAEVAPRDATAAAFLTRHKIAVHEHYALPSSTLQLLEDSDFDVEAWLQDKIGSRFGRQEAAAFMVGDGNGQPRGILDYDFVPDADHTWGADPATYEIGAVYTGVDGGLPADDSDAIDSLMDLVDSLKAPYLPGARFMMTRAMRNRIRKLKDAEARPLLQPSLAEGVPDRLLGYPIMLSEDMPALTADAPGVLFGNFSQAYSIVDRIGVAIVRDIYSQPGFVRWYVRRRVGGAMTNPEAVKVLVLGSEPE</sequence>
<dbReference type="NCBIfam" id="TIGR01554">
    <property type="entry name" value="major_cap_HK97"/>
    <property type="match status" value="1"/>
</dbReference>
<proteinExistence type="predicted"/>
<evidence type="ECO:0000313" key="4">
    <source>
        <dbReference type="Proteomes" id="UP000228948"/>
    </source>
</evidence>
<dbReference type="AlphaFoldDB" id="A0A2K8KBX0"/>
<dbReference type="KEGG" id="rbg:BG454_14855"/>
<dbReference type="Gene3D" id="3.30.2320.10">
    <property type="entry name" value="hypothetical protein PF0899 domain"/>
    <property type="match status" value="1"/>
</dbReference>
<dbReference type="InterPro" id="IPR054612">
    <property type="entry name" value="Phage_capsid-like_C"/>
</dbReference>
<dbReference type="Pfam" id="PF05065">
    <property type="entry name" value="Phage_capsid"/>
    <property type="match status" value="1"/>
</dbReference>
<accession>A0A2K8KBX0</accession>
<evidence type="ECO:0000313" key="3">
    <source>
        <dbReference type="EMBL" id="ATX66941.1"/>
    </source>
</evidence>